<dbReference type="EMBL" id="CP013232">
    <property type="protein sequence ID" value="AMO95520.1"/>
    <property type="molecule type" value="Genomic_DNA"/>
</dbReference>
<dbReference type="AlphaFoldDB" id="A0A127PCH4"/>
<dbReference type="Pfam" id="PF18870">
    <property type="entry name" value="HEPN_RES_NTD1"/>
    <property type="match status" value="1"/>
</dbReference>
<dbReference type="PATRIC" id="fig|158899.10.peg.2846"/>
<feature type="domain" description="RES" evidence="1">
    <location>
        <begin position="215"/>
        <end position="369"/>
    </location>
</feature>
<accession>A0A127PCH4</accession>
<protein>
    <submittedName>
        <fullName evidence="2">RES domain protein</fullName>
    </submittedName>
</protein>
<evidence type="ECO:0000259" key="1">
    <source>
        <dbReference type="SMART" id="SM00953"/>
    </source>
</evidence>
<gene>
    <name evidence="2" type="ORF">CFter6_2854</name>
</gene>
<evidence type="ECO:0000313" key="2">
    <source>
        <dbReference type="EMBL" id="AMO95520.1"/>
    </source>
</evidence>
<reference evidence="2 3" key="1">
    <citation type="submission" date="2015-11" db="EMBL/GenBank/DDBJ databases">
        <title>Exploring the genomic traits of fungus-feeding bacterial genus Collimonas.</title>
        <authorList>
            <person name="Song C."/>
            <person name="Schmidt R."/>
            <person name="de Jager V."/>
            <person name="Krzyzanowska D."/>
            <person name="Jongedijk E."/>
            <person name="Cankar K."/>
            <person name="Beekwilder J."/>
            <person name="van Veen A."/>
            <person name="de Boer W."/>
            <person name="van Veen J.A."/>
            <person name="Garbeva P."/>
        </authorList>
    </citation>
    <scope>NUCLEOTIDE SEQUENCE [LARGE SCALE GENOMIC DNA]</scope>
    <source>
        <strain evidence="2 3">Ter6</strain>
    </source>
</reference>
<dbReference type="SMART" id="SM00953">
    <property type="entry name" value="RES"/>
    <property type="match status" value="1"/>
</dbReference>
<dbReference type="Proteomes" id="UP000072421">
    <property type="component" value="Chromosome"/>
</dbReference>
<name>A0A127PCH4_9BURK</name>
<sequence length="397" mass="45125">MGLTKTAIMESEAQGWDAPDTWVCTECVGDAFLKKLITANQRECECSYCNTSIAAPTECIMQAIADTVFYWYAAPQDTGVPYEDGEWAIQTSDTFEVLSGLDFSCQAQFLDDVISGFHNSCWVEKSEGFWGITRENQLLSRAWKSFVEVVKHRTRFHFLTQKDGEAYDRNYLTPDEVLSSIAEYLRRFGMLREVQVGTSIFRCRVRGSHDEWKLDEVQLGAPPSERASSGRMNPAGIAYFYGAFERGTAIAEVVAHPPTEVAMGAFEITAPLIVADLTKRPPIPSIFDGTQRDEREAILFLWEFTRQISRPIQKNGMEHIEYVPSQVVCEYLAQVFEIDDRGRRLDGLIYPSSIKPGYNNIVLFPSERSWKNIFDKLAFVDSRLFILDDWNKLISAL</sequence>
<dbReference type="Pfam" id="PF08808">
    <property type="entry name" value="RES"/>
    <property type="match status" value="1"/>
</dbReference>
<dbReference type="OrthoDB" id="648213at2"/>
<evidence type="ECO:0000313" key="3">
    <source>
        <dbReference type="Proteomes" id="UP000072421"/>
    </source>
</evidence>
<dbReference type="InterPro" id="IPR014914">
    <property type="entry name" value="RES_dom"/>
</dbReference>
<dbReference type="InterPro" id="IPR041206">
    <property type="entry name" value="HEPN/RES_NTD1"/>
</dbReference>
<dbReference type="RefSeq" id="WP_082814759.1">
    <property type="nucleotide sequence ID" value="NZ_CP013232.1"/>
</dbReference>
<organism evidence="2">
    <name type="scientific">Collimonas fungivorans</name>
    <dbReference type="NCBI Taxonomy" id="158899"/>
    <lineage>
        <taxon>Bacteria</taxon>
        <taxon>Pseudomonadati</taxon>
        <taxon>Pseudomonadota</taxon>
        <taxon>Betaproteobacteria</taxon>
        <taxon>Burkholderiales</taxon>
        <taxon>Oxalobacteraceae</taxon>
        <taxon>Collimonas</taxon>
    </lineage>
</organism>
<proteinExistence type="predicted"/>